<dbReference type="Pfam" id="PF07811">
    <property type="entry name" value="TadE"/>
    <property type="match status" value="1"/>
</dbReference>
<protein>
    <submittedName>
        <fullName evidence="2">Pilus assembly protein</fullName>
    </submittedName>
</protein>
<dbReference type="EMBL" id="JAFVMF010000007">
    <property type="protein sequence ID" value="MBO1359744.1"/>
    <property type="molecule type" value="Genomic_DNA"/>
</dbReference>
<comment type="caution">
    <text evidence="2">The sequence shown here is derived from an EMBL/GenBank/DDBJ whole genome shotgun (WGS) entry which is preliminary data.</text>
</comment>
<organism evidence="2 3">
    <name type="scientific">Acetobacter sacchari</name>
    <dbReference type="NCBI Taxonomy" id="2661687"/>
    <lineage>
        <taxon>Bacteria</taxon>
        <taxon>Pseudomonadati</taxon>
        <taxon>Pseudomonadota</taxon>
        <taxon>Alphaproteobacteria</taxon>
        <taxon>Acetobacterales</taxon>
        <taxon>Acetobacteraceae</taxon>
        <taxon>Acetobacter</taxon>
    </lineage>
</organism>
<name>A0ABS3LV26_9PROT</name>
<dbReference type="InterPro" id="IPR012495">
    <property type="entry name" value="TadE-like_dom"/>
</dbReference>
<dbReference type="Proteomes" id="UP000664771">
    <property type="component" value="Unassembled WGS sequence"/>
</dbReference>
<evidence type="ECO:0000313" key="2">
    <source>
        <dbReference type="EMBL" id="MBO1359744.1"/>
    </source>
</evidence>
<keyword evidence="3" id="KW-1185">Reference proteome</keyword>
<proteinExistence type="predicted"/>
<evidence type="ECO:0000259" key="1">
    <source>
        <dbReference type="Pfam" id="PF07811"/>
    </source>
</evidence>
<reference evidence="2 3" key="1">
    <citation type="submission" date="2021-03" db="EMBL/GenBank/DDBJ databases">
        <title>The complete genome sequence of Acetobacter sacchari TBRC 11175.</title>
        <authorList>
            <person name="Charoenyingcharoen P."/>
            <person name="Yukphan P."/>
        </authorList>
    </citation>
    <scope>NUCLEOTIDE SEQUENCE [LARGE SCALE GENOMIC DNA]</scope>
    <source>
        <strain evidence="2 3">TBRC 11175</strain>
    </source>
</reference>
<sequence length="178" mass="18640">MTWRQLLVAFGSGREGVAAIEFALAAPVLILLMVGAYELEDALTVSRKVTTVAHTIANLATQYTSMSDSDANLVLQASELVLQPYPVATAQLVVSEVNVSASGDATIVWSKGLNATPRATGSSVTLPSGTSTTTSAVILGEVTYTYTPPLANSVIPALTMYQSLYMAPRQSSTIPLSD</sequence>
<gene>
    <name evidence="2" type="ORF">J2D73_08040</name>
</gene>
<dbReference type="RefSeq" id="WP_207881077.1">
    <property type="nucleotide sequence ID" value="NZ_JAFVMF010000007.1"/>
</dbReference>
<feature type="domain" description="TadE-like" evidence="1">
    <location>
        <begin position="16"/>
        <end position="57"/>
    </location>
</feature>
<accession>A0ABS3LV26</accession>
<evidence type="ECO:0000313" key="3">
    <source>
        <dbReference type="Proteomes" id="UP000664771"/>
    </source>
</evidence>